<feature type="domain" description="SusD-like N-terminal" evidence="8">
    <location>
        <begin position="22"/>
        <end position="234"/>
    </location>
</feature>
<evidence type="ECO:0000313" key="9">
    <source>
        <dbReference type="EMBL" id="MBO9150783.1"/>
    </source>
</evidence>
<keyword evidence="3 6" id="KW-0732">Signal</keyword>
<dbReference type="InterPro" id="IPR033985">
    <property type="entry name" value="SusD-like_N"/>
</dbReference>
<evidence type="ECO:0000256" key="1">
    <source>
        <dbReference type="ARBA" id="ARBA00004442"/>
    </source>
</evidence>
<keyword evidence="10" id="KW-1185">Reference proteome</keyword>
<dbReference type="Gene3D" id="1.25.40.390">
    <property type="match status" value="1"/>
</dbReference>
<evidence type="ECO:0000259" key="8">
    <source>
        <dbReference type="Pfam" id="PF14322"/>
    </source>
</evidence>
<dbReference type="Pfam" id="PF07980">
    <property type="entry name" value="SusD_RagB"/>
    <property type="match status" value="1"/>
</dbReference>
<dbReference type="SUPFAM" id="SSF48452">
    <property type="entry name" value="TPR-like"/>
    <property type="match status" value="1"/>
</dbReference>
<sequence length="512" mass="57867">MVMRLHSILLFAAAASLAACNKFLDVKPKGKLIPTEVAEFNHLLDNQDIVRYPFLNNNSTSLLAYMTDNLTLSEGIGKIYYKANNSPNIDCYYGYIFRPPFKNPTLADYFWEWGTYRSMKYINNVIEGVKEIRNPENAEEADAVMAQAYVARAWSYFHTTLVYGPVYRPGGTNDTKTIPYLTSADVDAPMPDLSTQEEVFSKVLSDLHAALPNIPEATNHPSRANKMTTQAMLAYYHLFTQKYDSVAYYANLAWTAAAANGVDKVLYDFNTLSLVNPANPTASQVNSPDSKINLPTSREILFFRASDIRSGRSNYSYPSDEYIALFDKTNDLRYQYYLLEAPGYKTTYNGVTYNDGTKLQYFRGETISGGLSRFQITAGFSFPELLLMRAEGYARTNRLAEAMADVNLLRKYRMVTGTPDLAMPAGQDAVIQLVLEERRRELPLAHLKRFFDLKRLCLEPGKPWGKTTIVHTLGTETFENKIDDPVFVLPKTNSVLIFNPQWGIAPDSRPFN</sequence>
<dbReference type="EMBL" id="JAGHKP010000001">
    <property type="protein sequence ID" value="MBO9150783.1"/>
    <property type="molecule type" value="Genomic_DNA"/>
</dbReference>
<evidence type="ECO:0000313" key="10">
    <source>
        <dbReference type="Proteomes" id="UP000679126"/>
    </source>
</evidence>
<dbReference type="InterPro" id="IPR011990">
    <property type="entry name" value="TPR-like_helical_dom_sf"/>
</dbReference>
<comment type="caution">
    <text evidence="9">The sequence shown here is derived from an EMBL/GenBank/DDBJ whole genome shotgun (WGS) entry which is preliminary data.</text>
</comment>
<keyword evidence="4" id="KW-0472">Membrane</keyword>
<comment type="similarity">
    <text evidence="2">Belongs to the SusD family.</text>
</comment>
<reference evidence="10" key="1">
    <citation type="submission" date="2021-03" db="EMBL/GenBank/DDBJ databases">
        <title>Assistant Professor.</title>
        <authorList>
            <person name="Huq M.A."/>
        </authorList>
    </citation>
    <scope>NUCLEOTIDE SEQUENCE [LARGE SCALE GENOMIC DNA]</scope>
    <source>
        <strain evidence="10">MAH-28</strain>
    </source>
</reference>
<proteinExistence type="inferred from homology"/>
<feature type="chain" id="PRO_5045677838" evidence="6">
    <location>
        <begin position="19"/>
        <end position="512"/>
    </location>
</feature>
<feature type="domain" description="RagB/SusD" evidence="7">
    <location>
        <begin position="384"/>
        <end position="456"/>
    </location>
</feature>
<evidence type="ECO:0000256" key="5">
    <source>
        <dbReference type="ARBA" id="ARBA00023237"/>
    </source>
</evidence>
<evidence type="ECO:0000256" key="3">
    <source>
        <dbReference type="ARBA" id="ARBA00022729"/>
    </source>
</evidence>
<dbReference type="Pfam" id="PF14322">
    <property type="entry name" value="SusD-like_3"/>
    <property type="match status" value="1"/>
</dbReference>
<accession>A0ABS3Y7Y1</accession>
<keyword evidence="5" id="KW-0998">Cell outer membrane</keyword>
<evidence type="ECO:0000256" key="4">
    <source>
        <dbReference type="ARBA" id="ARBA00023136"/>
    </source>
</evidence>
<dbReference type="InterPro" id="IPR012944">
    <property type="entry name" value="SusD_RagB_dom"/>
</dbReference>
<protein>
    <submittedName>
        <fullName evidence="9">RagB/SusD family nutrient uptake outer membrane protein</fullName>
    </submittedName>
</protein>
<gene>
    <name evidence="9" type="ORF">J7I43_01075</name>
</gene>
<dbReference type="Proteomes" id="UP000679126">
    <property type="component" value="Unassembled WGS sequence"/>
</dbReference>
<evidence type="ECO:0000256" key="6">
    <source>
        <dbReference type="SAM" id="SignalP"/>
    </source>
</evidence>
<evidence type="ECO:0000259" key="7">
    <source>
        <dbReference type="Pfam" id="PF07980"/>
    </source>
</evidence>
<dbReference type="PROSITE" id="PS51257">
    <property type="entry name" value="PROKAR_LIPOPROTEIN"/>
    <property type="match status" value="1"/>
</dbReference>
<comment type="subcellular location">
    <subcellularLocation>
        <location evidence="1">Cell outer membrane</location>
    </subcellularLocation>
</comment>
<name>A0ABS3Y7Y1_9BACT</name>
<evidence type="ECO:0000256" key="2">
    <source>
        <dbReference type="ARBA" id="ARBA00006275"/>
    </source>
</evidence>
<organism evidence="9 10">
    <name type="scientific">Chitinophaga chungangae</name>
    <dbReference type="NCBI Taxonomy" id="2821488"/>
    <lineage>
        <taxon>Bacteria</taxon>
        <taxon>Pseudomonadati</taxon>
        <taxon>Bacteroidota</taxon>
        <taxon>Chitinophagia</taxon>
        <taxon>Chitinophagales</taxon>
        <taxon>Chitinophagaceae</taxon>
        <taxon>Chitinophaga</taxon>
    </lineage>
</organism>
<feature type="signal peptide" evidence="6">
    <location>
        <begin position="1"/>
        <end position="18"/>
    </location>
</feature>